<gene>
    <name evidence="1" type="ORF">PSON_ATCC_30995.1.T0130232</name>
</gene>
<keyword evidence="2" id="KW-1185">Reference proteome</keyword>
<dbReference type="PROSITE" id="PS51450">
    <property type="entry name" value="LRR"/>
    <property type="match status" value="1"/>
</dbReference>
<dbReference type="EMBL" id="CAJJDN010000013">
    <property type="protein sequence ID" value="CAD8059409.1"/>
    <property type="molecule type" value="Genomic_DNA"/>
</dbReference>
<proteinExistence type="predicted"/>
<comment type="caution">
    <text evidence="1">The sequence shown here is derived from an EMBL/GenBank/DDBJ whole genome shotgun (WGS) entry which is preliminary data.</text>
</comment>
<name>A0A8S1KVJ0_9CILI</name>
<reference evidence="1" key="1">
    <citation type="submission" date="2021-01" db="EMBL/GenBank/DDBJ databases">
        <authorList>
            <consortium name="Genoscope - CEA"/>
            <person name="William W."/>
        </authorList>
    </citation>
    <scope>NUCLEOTIDE SEQUENCE</scope>
</reference>
<dbReference type="Proteomes" id="UP000692954">
    <property type="component" value="Unassembled WGS sequence"/>
</dbReference>
<evidence type="ECO:0000313" key="2">
    <source>
        <dbReference type="Proteomes" id="UP000692954"/>
    </source>
</evidence>
<sequence length="586" mass="69577">MRRTTQTQQLTLFDQLISQTDKDNDPKDQSHKLSINNQNQQSISNIKSLHNLHNIFYQNTMNYKDYKQSLLFNHKKLEKIVLQNIKNPHQKLIKNLAKYSLINLKELTLDNIDVIDSQFQIFQQKGGFSKNFLNLINVTLICPNITSLTIDYLFQGIQNIQYLDLSHTKIDNQGIYKLSHLQWPFLETFIIQWCNSVHNLDQIGNNAKNFPNLKIIDSCFIQTENESYNQLINSPIIITLTHLRLFGTNVNLKTSYWQSTYLLNLFMNSMKDYNLQEFRIQNEPACHKSSSDYKQLQVNTLISTEAQKLQLNISWKITALQAQIQFIDTIENVDKKFANFGKLFEFLQKQQQLKKSLQNLSICFDLILCDTNNFDIILKTIVDFKELKKLKFYVRNQTLLKLPNYFFFFNQISELHQLMYLQLDLQNNEILINESFLNKIVKSVQQLSYLNLLYLNLRHNKIKNILDIHSFNSQIIKSIKNPYLNHIYLMETNGENLNYKYKDALTLVHSSSSKFVNINEFQNIIVQQDPSNIKEKIFKYYTEQFYKKKMKLIRSCVLSRCHQLNYENRFRQQVIYQILDMIIYNQ</sequence>
<evidence type="ECO:0000313" key="1">
    <source>
        <dbReference type="EMBL" id="CAD8059409.1"/>
    </source>
</evidence>
<protein>
    <submittedName>
        <fullName evidence="1">Uncharacterized protein</fullName>
    </submittedName>
</protein>
<dbReference type="OrthoDB" id="301456at2759"/>
<organism evidence="1 2">
    <name type="scientific">Paramecium sonneborni</name>
    <dbReference type="NCBI Taxonomy" id="65129"/>
    <lineage>
        <taxon>Eukaryota</taxon>
        <taxon>Sar</taxon>
        <taxon>Alveolata</taxon>
        <taxon>Ciliophora</taxon>
        <taxon>Intramacronucleata</taxon>
        <taxon>Oligohymenophorea</taxon>
        <taxon>Peniculida</taxon>
        <taxon>Parameciidae</taxon>
        <taxon>Paramecium</taxon>
    </lineage>
</organism>
<dbReference type="AlphaFoldDB" id="A0A8S1KVJ0"/>
<accession>A0A8S1KVJ0</accession>
<dbReference type="InterPro" id="IPR001611">
    <property type="entry name" value="Leu-rich_rpt"/>
</dbReference>